<dbReference type="Pfam" id="PF00069">
    <property type="entry name" value="Pkinase"/>
    <property type="match status" value="1"/>
</dbReference>
<evidence type="ECO:0000313" key="12">
    <source>
        <dbReference type="Proteomes" id="UP000663829"/>
    </source>
</evidence>
<accession>A0A814ITR0</accession>
<dbReference type="SUPFAM" id="SSF56112">
    <property type="entry name" value="Protein kinase-like (PK-like)"/>
    <property type="match status" value="1"/>
</dbReference>
<feature type="domain" description="Protein kinase" evidence="9">
    <location>
        <begin position="32"/>
        <end position="294"/>
    </location>
</feature>
<name>A0A814ITR0_9BILA</name>
<dbReference type="SMART" id="SM00220">
    <property type="entry name" value="S_TKc"/>
    <property type="match status" value="1"/>
</dbReference>
<evidence type="ECO:0000256" key="5">
    <source>
        <dbReference type="ARBA" id="ARBA00038035"/>
    </source>
</evidence>
<protein>
    <recommendedName>
        <fullName evidence="6">mitogen-activated protein kinase kinase</fullName>
        <ecNumber evidence="6">2.7.12.2</ecNumber>
    </recommendedName>
</protein>
<comment type="similarity">
    <text evidence="5">Belongs to the protein kinase superfamily. STE Ser/Thr protein kinase family. MAP kinase kinase subfamily.</text>
</comment>
<keyword evidence="8" id="KW-0723">Serine/threonine-protein kinase</keyword>
<dbReference type="Gene3D" id="1.10.510.10">
    <property type="entry name" value="Transferase(Phosphotransferase) domain 1"/>
    <property type="match status" value="1"/>
</dbReference>
<dbReference type="Proteomes" id="UP000663829">
    <property type="component" value="Unassembled WGS sequence"/>
</dbReference>
<gene>
    <name evidence="10" type="ORF">GPM918_LOCUS15084</name>
    <name evidence="11" type="ORF">SRO942_LOCUS15102</name>
</gene>
<dbReference type="InterPro" id="IPR000719">
    <property type="entry name" value="Prot_kinase_dom"/>
</dbReference>
<keyword evidence="2 7" id="KW-0547">Nucleotide-binding</keyword>
<dbReference type="PROSITE" id="PS00108">
    <property type="entry name" value="PROTEIN_KINASE_ST"/>
    <property type="match status" value="1"/>
</dbReference>
<keyword evidence="3" id="KW-0418">Kinase</keyword>
<proteinExistence type="inferred from homology"/>
<dbReference type="Proteomes" id="UP000681722">
    <property type="component" value="Unassembled WGS sequence"/>
</dbReference>
<keyword evidence="4 7" id="KW-0067">ATP-binding</keyword>
<dbReference type="PANTHER" id="PTHR48013:SF28">
    <property type="entry name" value="DUAL SPECIFICITY MITOGEN-ACTIVATED PROTEIN KINASE KINASE SEK-1"/>
    <property type="match status" value="1"/>
</dbReference>
<evidence type="ECO:0000256" key="2">
    <source>
        <dbReference type="ARBA" id="ARBA00022741"/>
    </source>
</evidence>
<evidence type="ECO:0000313" key="10">
    <source>
        <dbReference type="EMBL" id="CAF1027083.1"/>
    </source>
</evidence>
<evidence type="ECO:0000256" key="6">
    <source>
        <dbReference type="ARBA" id="ARBA00038999"/>
    </source>
</evidence>
<dbReference type="PROSITE" id="PS00107">
    <property type="entry name" value="PROTEIN_KINASE_ATP"/>
    <property type="match status" value="1"/>
</dbReference>
<dbReference type="InterPro" id="IPR008271">
    <property type="entry name" value="Ser/Thr_kinase_AS"/>
</dbReference>
<dbReference type="GO" id="GO:0051403">
    <property type="term" value="P:stress-activated MAPK cascade"/>
    <property type="evidence" value="ECO:0007669"/>
    <property type="project" value="TreeGrafter"/>
</dbReference>
<dbReference type="InterPro" id="IPR017441">
    <property type="entry name" value="Protein_kinase_ATP_BS"/>
</dbReference>
<feature type="binding site" evidence="7">
    <location>
        <position position="62"/>
    </location>
    <ligand>
        <name>ATP</name>
        <dbReference type="ChEBI" id="CHEBI:30616"/>
    </ligand>
</feature>
<dbReference type="GO" id="GO:0004708">
    <property type="term" value="F:MAP kinase kinase activity"/>
    <property type="evidence" value="ECO:0007669"/>
    <property type="project" value="UniProtKB-EC"/>
</dbReference>
<evidence type="ECO:0000256" key="3">
    <source>
        <dbReference type="ARBA" id="ARBA00022777"/>
    </source>
</evidence>
<evidence type="ECO:0000259" key="9">
    <source>
        <dbReference type="PROSITE" id="PS50011"/>
    </source>
</evidence>
<dbReference type="EMBL" id="CAJOBC010003743">
    <property type="protein sequence ID" value="CAF3798507.1"/>
    <property type="molecule type" value="Genomic_DNA"/>
</dbReference>
<dbReference type="AlphaFoldDB" id="A0A814ITR0"/>
<dbReference type="OrthoDB" id="10252354at2759"/>
<evidence type="ECO:0000256" key="7">
    <source>
        <dbReference type="PROSITE-ProRule" id="PRU10141"/>
    </source>
</evidence>
<dbReference type="EMBL" id="CAJNOQ010003732">
    <property type="protein sequence ID" value="CAF1027083.1"/>
    <property type="molecule type" value="Genomic_DNA"/>
</dbReference>
<sequence length="318" mass="36778">MARPSRRNARVPTTTTILQYEGKTIEININDLDIQQLLGSGGYGVVSSASLRNYPNVKMAVKRIRLETEKRLSTYTDLTTIERVGTKSYPYIIKYYGSIIDKVDSDLLIFMELMDTSMDKFYRTMHERQNLDLLDLILQRLIFSIVSALNFLKQHRILHRDVKPQNILVNRQCEFKLCDFGICGYFTNSKSVTSSFKGTDIYMPPERMRHNVEPYGIRSDIWALGISLVEIINGRHPFIGIQFIQLAVLIQTWTPSIDNKSISCELKELILYLLKTDYRQRPMSYNEILEIPVLQSVHPTPSIDEINYIKNIINNIVS</sequence>
<evidence type="ECO:0000256" key="4">
    <source>
        <dbReference type="ARBA" id="ARBA00022840"/>
    </source>
</evidence>
<dbReference type="GO" id="GO:0004674">
    <property type="term" value="F:protein serine/threonine kinase activity"/>
    <property type="evidence" value="ECO:0007669"/>
    <property type="project" value="UniProtKB-KW"/>
</dbReference>
<comment type="caution">
    <text evidence="10">The sequence shown here is derived from an EMBL/GenBank/DDBJ whole genome shotgun (WGS) entry which is preliminary data.</text>
</comment>
<dbReference type="Gene3D" id="3.30.200.20">
    <property type="entry name" value="Phosphorylase Kinase, domain 1"/>
    <property type="match status" value="1"/>
</dbReference>
<keyword evidence="12" id="KW-1185">Reference proteome</keyword>
<dbReference type="GO" id="GO:0005524">
    <property type="term" value="F:ATP binding"/>
    <property type="evidence" value="ECO:0007669"/>
    <property type="project" value="UniProtKB-UniRule"/>
</dbReference>
<evidence type="ECO:0000313" key="11">
    <source>
        <dbReference type="EMBL" id="CAF3798507.1"/>
    </source>
</evidence>
<dbReference type="PANTHER" id="PTHR48013">
    <property type="entry name" value="DUAL SPECIFICITY MITOGEN-ACTIVATED PROTEIN KINASE KINASE 5-RELATED"/>
    <property type="match status" value="1"/>
</dbReference>
<dbReference type="EC" id="2.7.12.2" evidence="6"/>
<evidence type="ECO:0000256" key="8">
    <source>
        <dbReference type="RuleBase" id="RU000304"/>
    </source>
</evidence>
<dbReference type="InterPro" id="IPR011009">
    <property type="entry name" value="Kinase-like_dom_sf"/>
</dbReference>
<evidence type="ECO:0000256" key="1">
    <source>
        <dbReference type="ARBA" id="ARBA00022679"/>
    </source>
</evidence>
<keyword evidence="1" id="KW-0808">Transferase</keyword>
<reference evidence="10" key="1">
    <citation type="submission" date="2021-02" db="EMBL/GenBank/DDBJ databases">
        <authorList>
            <person name="Nowell W R."/>
        </authorList>
    </citation>
    <scope>NUCLEOTIDE SEQUENCE</scope>
</reference>
<organism evidence="10 12">
    <name type="scientific">Didymodactylos carnosus</name>
    <dbReference type="NCBI Taxonomy" id="1234261"/>
    <lineage>
        <taxon>Eukaryota</taxon>
        <taxon>Metazoa</taxon>
        <taxon>Spiralia</taxon>
        <taxon>Gnathifera</taxon>
        <taxon>Rotifera</taxon>
        <taxon>Eurotatoria</taxon>
        <taxon>Bdelloidea</taxon>
        <taxon>Philodinida</taxon>
        <taxon>Philodinidae</taxon>
        <taxon>Didymodactylos</taxon>
    </lineage>
</organism>
<dbReference type="PROSITE" id="PS50011">
    <property type="entry name" value="PROTEIN_KINASE_DOM"/>
    <property type="match status" value="1"/>
</dbReference>